<feature type="chain" id="PRO_5020890808" description="Cystatin domain-containing protein" evidence="1">
    <location>
        <begin position="17"/>
        <end position="141"/>
    </location>
</feature>
<dbReference type="Proteomes" id="UP000308267">
    <property type="component" value="Unassembled WGS sequence"/>
</dbReference>
<reference evidence="2 3" key="1">
    <citation type="journal article" date="2019" name="BMC Genomics">
        <title>New insights from Opisthorchis felineus genome: update on genomics of the epidemiologically important liver flukes.</title>
        <authorList>
            <person name="Ershov N.I."/>
            <person name="Mordvinov V.A."/>
            <person name="Prokhortchouk E.B."/>
            <person name="Pakharukova M.Y."/>
            <person name="Gunbin K.V."/>
            <person name="Ustyantsev K."/>
            <person name="Genaev M.A."/>
            <person name="Blinov A.G."/>
            <person name="Mazur A."/>
            <person name="Boulygina E."/>
            <person name="Tsygankova S."/>
            <person name="Khrameeva E."/>
            <person name="Chekanov N."/>
            <person name="Fan G."/>
            <person name="Xiao A."/>
            <person name="Zhang H."/>
            <person name="Xu X."/>
            <person name="Yang H."/>
            <person name="Solovyev V."/>
            <person name="Lee S.M."/>
            <person name="Liu X."/>
            <person name="Afonnikov D.A."/>
            <person name="Skryabin K.G."/>
        </authorList>
    </citation>
    <scope>NUCLEOTIDE SEQUENCE [LARGE SCALE GENOMIC DNA]</scope>
    <source>
        <strain evidence="2">AK-0245</strain>
        <tissue evidence="2">Whole organism</tissue>
    </source>
</reference>
<evidence type="ECO:0000256" key="1">
    <source>
        <dbReference type="SAM" id="SignalP"/>
    </source>
</evidence>
<keyword evidence="3" id="KW-1185">Reference proteome</keyword>
<comment type="caution">
    <text evidence="2">The sequence shown here is derived from an EMBL/GenBank/DDBJ whole genome shotgun (WGS) entry which is preliminary data.</text>
</comment>
<dbReference type="AlphaFoldDB" id="A0A4S2MGV9"/>
<dbReference type="InterPro" id="IPR046350">
    <property type="entry name" value="Cystatin_sf"/>
</dbReference>
<feature type="signal peptide" evidence="1">
    <location>
        <begin position="1"/>
        <end position="16"/>
    </location>
</feature>
<dbReference type="Gene3D" id="3.10.450.10">
    <property type="match status" value="1"/>
</dbReference>
<evidence type="ECO:0008006" key="4">
    <source>
        <dbReference type="Google" id="ProtNLM"/>
    </source>
</evidence>
<evidence type="ECO:0000313" key="2">
    <source>
        <dbReference type="EMBL" id="TGZ75905.1"/>
    </source>
</evidence>
<proteinExistence type="predicted"/>
<evidence type="ECO:0000313" key="3">
    <source>
        <dbReference type="Proteomes" id="UP000308267"/>
    </source>
</evidence>
<gene>
    <name evidence="2" type="ORF">CRM22_000140</name>
</gene>
<sequence length="141" mass="15861">MYAFILFAIGLGVCSGASKIGEKVKLTNEDVESDDFEEVNRVANVQCNLLSNSQYWFTQKYFYLGTKEVFYYGIRYDYSFVQVETNCLITQVAAGGTTDIGTCGFHDDERTQRCNVTAIPQPNSPERLITVTVTEVGTEEY</sequence>
<dbReference type="SUPFAM" id="SSF54403">
    <property type="entry name" value="Cystatin/monellin"/>
    <property type="match status" value="1"/>
</dbReference>
<accession>A0A4S2MGV9</accession>
<name>A0A4S2MGV9_OPIFE</name>
<dbReference type="EMBL" id="SJOL01000240">
    <property type="protein sequence ID" value="TGZ75905.1"/>
    <property type="molecule type" value="Genomic_DNA"/>
</dbReference>
<protein>
    <recommendedName>
        <fullName evidence="4">Cystatin domain-containing protein</fullName>
    </recommendedName>
</protein>
<keyword evidence="1" id="KW-0732">Signal</keyword>
<organism evidence="2 3">
    <name type="scientific">Opisthorchis felineus</name>
    <dbReference type="NCBI Taxonomy" id="147828"/>
    <lineage>
        <taxon>Eukaryota</taxon>
        <taxon>Metazoa</taxon>
        <taxon>Spiralia</taxon>
        <taxon>Lophotrochozoa</taxon>
        <taxon>Platyhelminthes</taxon>
        <taxon>Trematoda</taxon>
        <taxon>Digenea</taxon>
        <taxon>Opisthorchiida</taxon>
        <taxon>Opisthorchiata</taxon>
        <taxon>Opisthorchiidae</taxon>
        <taxon>Opisthorchis</taxon>
    </lineage>
</organism>